<dbReference type="Proteomes" id="UP000298493">
    <property type="component" value="Unassembled WGS sequence"/>
</dbReference>
<feature type="transmembrane region" description="Helical" evidence="1">
    <location>
        <begin position="341"/>
        <end position="364"/>
    </location>
</feature>
<feature type="transmembrane region" description="Helical" evidence="1">
    <location>
        <begin position="170"/>
        <end position="193"/>
    </location>
</feature>
<dbReference type="STRING" id="86259.A0A4Z1NSZ4"/>
<feature type="transmembrane region" description="Helical" evidence="1">
    <location>
        <begin position="32"/>
        <end position="54"/>
    </location>
</feature>
<protein>
    <submittedName>
        <fullName evidence="2">Uncharacterized protein</fullName>
    </submittedName>
</protein>
<feature type="transmembrane region" description="Helical" evidence="1">
    <location>
        <begin position="143"/>
        <end position="164"/>
    </location>
</feature>
<gene>
    <name evidence="2" type="ORF">E6O75_ATG08303</name>
</gene>
<keyword evidence="1" id="KW-0472">Membrane</keyword>
<name>A0A4Z1NSZ4_9PEZI</name>
<evidence type="ECO:0000256" key="1">
    <source>
        <dbReference type="SAM" id="Phobius"/>
    </source>
</evidence>
<comment type="caution">
    <text evidence="2">The sequence shown here is derived from an EMBL/GenBank/DDBJ whole genome shotgun (WGS) entry which is preliminary data.</text>
</comment>
<keyword evidence="1" id="KW-0812">Transmembrane</keyword>
<feature type="transmembrane region" description="Helical" evidence="1">
    <location>
        <begin position="214"/>
        <end position="236"/>
    </location>
</feature>
<keyword evidence="1" id="KW-1133">Transmembrane helix</keyword>
<reference evidence="2 3" key="1">
    <citation type="submission" date="2019-04" db="EMBL/GenBank/DDBJ databases">
        <title>High contiguity whole genome sequence and gene annotation resource for two Venturia nashicola isolates.</title>
        <authorList>
            <person name="Prokchorchik M."/>
            <person name="Won K."/>
            <person name="Lee Y."/>
            <person name="Choi E.D."/>
            <person name="Segonzac C."/>
            <person name="Sohn K.H."/>
        </authorList>
    </citation>
    <scope>NUCLEOTIDE SEQUENCE [LARGE SCALE GENOMIC DNA]</scope>
    <source>
        <strain evidence="2 3">PRI2</strain>
    </source>
</reference>
<keyword evidence="3" id="KW-1185">Reference proteome</keyword>
<proteinExistence type="predicted"/>
<feature type="transmembrane region" description="Helical" evidence="1">
    <location>
        <begin position="256"/>
        <end position="282"/>
    </location>
</feature>
<accession>A0A4Z1NSZ4</accession>
<dbReference type="AlphaFoldDB" id="A0A4Z1NSZ4"/>
<sequence length="383" mass="42666">MVSHLATVLARRGVQAVHEHIPKDPKEVLKHIPNWGMALLLVTMVAFAVFSSTLEYSVRLLMGTLAMVESTETTTIRAYSATPPSYSDEDTADMKKDGQAPLFEVEIQTVSTGKPLTSSIRRTMKHIKTVGGCAARWRGLGIFLLYVSLTTLISAPLSSFLRFLPKPCNGIFADMLASVITARLHANFTHKVISMPSFKSIRDRMLSRAQWKELMIPTALSVGAQTTGVCAIAMVFRVSGVIVQDLHQNDAAPTWTLPILAIVPGTFTAIVLGLFMMFPAYVSLVRKEASMLPEEEETIVNFDRTFGGRLTQAATSATLRESWQSFTWEARRRLIKLYVKFFFIMSAVMFVFAHVLILELYIVAGDEIKDYARSVHQEIKRAL</sequence>
<organism evidence="2 3">
    <name type="scientific">Venturia nashicola</name>
    <dbReference type="NCBI Taxonomy" id="86259"/>
    <lineage>
        <taxon>Eukaryota</taxon>
        <taxon>Fungi</taxon>
        <taxon>Dikarya</taxon>
        <taxon>Ascomycota</taxon>
        <taxon>Pezizomycotina</taxon>
        <taxon>Dothideomycetes</taxon>
        <taxon>Pleosporomycetidae</taxon>
        <taxon>Venturiales</taxon>
        <taxon>Venturiaceae</taxon>
        <taxon>Venturia</taxon>
    </lineage>
</organism>
<evidence type="ECO:0000313" key="3">
    <source>
        <dbReference type="Proteomes" id="UP000298493"/>
    </source>
</evidence>
<dbReference type="EMBL" id="SNSC02000016">
    <property type="protein sequence ID" value="TID17557.1"/>
    <property type="molecule type" value="Genomic_DNA"/>
</dbReference>
<evidence type="ECO:0000313" key="2">
    <source>
        <dbReference type="EMBL" id="TID17557.1"/>
    </source>
</evidence>